<evidence type="ECO:0000313" key="1">
    <source>
        <dbReference type="EMBL" id="QDQ09426.1"/>
    </source>
</evidence>
<accession>A0A516R198</accession>
<dbReference type="AlphaFoldDB" id="A0A516R198"/>
<dbReference type="RefSeq" id="WP_144001004.1">
    <property type="nucleotide sequence ID" value="NZ_CP040916.1"/>
</dbReference>
<reference evidence="1 2" key="1">
    <citation type="journal article" date="2019" name="J. Ind. Microbiol. Biotechnol.">
        <title>The complete genomic sequence of Streptomyces spectabilis NRRL-2792 and identification of secondary metabolite biosynthetic gene clusters.</title>
        <authorList>
            <person name="Sinha A."/>
            <person name="Phillips-Salemka S."/>
            <person name="Niraula T.A."/>
            <person name="Short K.A."/>
            <person name="Niraula N.P."/>
        </authorList>
    </citation>
    <scope>NUCLEOTIDE SEQUENCE [LARGE SCALE GENOMIC DNA]</scope>
    <source>
        <strain evidence="1 2">NRRL 2792</strain>
    </source>
</reference>
<protein>
    <submittedName>
        <fullName evidence="1">Uncharacterized protein</fullName>
    </submittedName>
</protein>
<name>A0A516R198_STRST</name>
<dbReference type="Proteomes" id="UP000316806">
    <property type="component" value="Chromosome"/>
</dbReference>
<proteinExistence type="predicted"/>
<organism evidence="1 2">
    <name type="scientific">Streptomyces spectabilis</name>
    <dbReference type="NCBI Taxonomy" id="68270"/>
    <lineage>
        <taxon>Bacteria</taxon>
        <taxon>Bacillati</taxon>
        <taxon>Actinomycetota</taxon>
        <taxon>Actinomycetes</taxon>
        <taxon>Kitasatosporales</taxon>
        <taxon>Streptomycetaceae</taxon>
        <taxon>Streptomyces</taxon>
    </lineage>
</organism>
<evidence type="ECO:0000313" key="2">
    <source>
        <dbReference type="Proteomes" id="UP000316806"/>
    </source>
</evidence>
<dbReference type="EMBL" id="CP040916">
    <property type="protein sequence ID" value="QDQ09426.1"/>
    <property type="molecule type" value="Genomic_DNA"/>
</dbReference>
<gene>
    <name evidence="1" type="ORF">FH965_01640</name>
</gene>
<sequence>MSVLLFILLAALFGLGFLHPLWWVAAALLVFALVHYGRGGARGWGRGNDSEYGEYRDYRDRQDRWDRRYRRQRRGRWMRQDRRDREHHR</sequence>